<accession>A0A395JHY9</accession>
<dbReference type="PANTHER" id="PTHR44942">
    <property type="entry name" value="METHYLTRANSF_11 DOMAIN-CONTAINING PROTEIN"/>
    <property type="match status" value="1"/>
</dbReference>
<dbReference type="InterPro" id="IPR029063">
    <property type="entry name" value="SAM-dependent_MTases_sf"/>
</dbReference>
<dbReference type="CDD" id="cd02440">
    <property type="entry name" value="AdoMet_MTases"/>
    <property type="match status" value="1"/>
</dbReference>
<dbReference type="SUPFAM" id="SSF53335">
    <property type="entry name" value="S-adenosyl-L-methionine-dependent methyltransferases"/>
    <property type="match status" value="1"/>
</dbReference>
<dbReference type="RefSeq" id="WP_113955815.1">
    <property type="nucleotide sequence ID" value="NZ_QNRT01000008.1"/>
</dbReference>
<reference evidence="5 6" key="1">
    <citation type="submission" date="2018-06" db="EMBL/GenBank/DDBJ databases">
        <title>Genomic Encyclopedia of Type Strains, Phase IV (KMG-IV): sequencing the most valuable type-strain genomes for metagenomic binning, comparative biology and taxonomic classification.</title>
        <authorList>
            <person name="Goeker M."/>
        </authorList>
    </citation>
    <scope>NUCLEOTIDE SEQUENCE [LARGE SCALE GENOMIC DNA]</scope>
    <source>
        <strain evidence="5 6">DSM 24032</strain>
    </source>
</reference>
<proteinExistence type="inferred from homology"/>
<dbReference type="Pfam" id="PF08241">
    <property type="entry name" value="Methyltransf_11"/>
    <property type="match status" value="1"/>
</dbReference>
<evidence type="ECO:0000313" key="6">
    <source>
        <dbReference type="Proteomes" id="UP000253083"/>
    </source>
</evidence>
<dbReference type="GO" id="GO:0032259">
    <property type="term" value="P:methylation"/>
    <property type="evidence" value="ECO:0007669"/>
    <property type="project" value="UniProtKB-KW"/>
</dbReference>
<keyword evidence="3 5" id="KW-0808">Transferase</keyword>
<feature type="domain" description="Methyltransferase type 11" evidence="4">
    <location>
        <begin position="47"/>
        <end position="134"/>
    </location>
</feature>
<evidence type="ECO:0000256" key="3">
    <source>
        <dbReference type="ARBA" id="ARBA00022679"/>
    </source>
</evidence>
<sequence>MTSKTPVDTSTLFSDKSELYQRSRPTYPPELYQFLAEQCLNHDHAWDCATGNGQAARHLIKHFAKITASDISAQQIAEAIPHPSIRYIQSGAEHTPLANNSVDLVTVAQALHWFDYQQFWPEVARVLRPGGVFAAWGYNWPRWGEQFDKVLTESFLRVIHPYFSANNQLLWDGYRDVIFPFTPIDSPKFSMTVQYTLDQLFDFLHSVSATRRCIEHQGDDFFHQAYQATAQIWGNPNLNREFEIDLVLLVGKR</sequence>
<dbReference type="InterPro" id="IPR013216">
    <property type="entry name" value="Methyltransf_11"/>
</dbReference>
<dbReference type="EMBL" id="QNRT01000008">
    <property type="protein sequence ID" value="RBP48340.1"/>
    <property type="molecule type" value="Genomic_DNA"/>
</dbReference>
<dbReference type="OrthoDB" id="9797252at2"/>
<organism evidence="5 6">
    <name type="scientific">Arenicella xantha</name>
    <dbReference type="NCBI Taxonomy" id="644221"/>
    <lineage>
        <taxon>Bacteria</taxon>
        <taxon>Pseudomonadati</taxon>
        <taxon>Pseudomonadota</taxon>
        <taxon>Gammaproteobacteria</taxon>
        <taxon>Arenicellales</taxon>
        <taxon>Arenicellaceae</taxon>
        <taxon>Arenicella</taxon>
    </lineage>
</organism>
<evidence type="ECO:0000259" key="4">
    <source>
        <dbReference type="Pfam" id="PF08241"/>
    </source>
</evidence>
<dbReference type="Proteomes" id="UP000253083">
    <property type="component" value="Unassembled WGS sequence"/>
</dbReference>
<dbReference type="PANTHER" id="PTHR44942:SF4">
    <property type="entry name" value="METHYLTRANSFERASE TYPE 11 DOMAIN-CONTAINING PROTEIN"/>
    <property type="match status" value="1"/>
</dbReference>
<dbReference type="InterPro" id="IPR051052">
    <property type="entry name" value="Diverse_substrate_MTase"/>
</dbReference>
<dbReference type="GO" id="GO:0008757">
    <property type="term" value="F:S-adenosylmethionine-dependent methyltransferase activity"/>
    <property type="evidence" value="ECO:0007669"/>
    <property type="project" value="InterPro"/>
</dbReference>
<keyword evidence="2 5" id="KW-0489">Methyltransferase</keyword>
<keyword evidence="6" id="KW-1185">Reference proteome</keyword>
<evidence type="ECO:0000313" key="5">
    <source>
        <dbReference type="EMBL" id="RBP48340.1"/>
    </source>
</evidence>
<gene>
    <name evidence="5" type="ORF">DFR28_10869</name>
</gene>
<dbReference type="AlphaFoldDB" id="A0A395JHY9"/>
<name>A0A395JHY9_9GAMM</name>
<evidence type="ECO:0000256" key="1">
    <source>
        <dbReference type="ARBA" id="ARBA00008361"/>
    </source>
</evidence>
<comment type="similarity">
    <text evidence="1">Belongs to the methyltransferase superfamily.</text>
</comment>
<protein>
    <submittedName>
        <fullName evidence="5">Methyltransferase family protein</fullName>
    </submittedName>
</protein>
<dbReference type="InParanoid" id="A0A395JHY9"/>
<evidence type="ECO:0000256" key="2">
    <source>
        <dbReference type="ARBA" id="ARBA00022603"/>
    </source>
</evidence>
<dbReference type="Gene3D" id="3.40.50.150">
    <property type="entry name" value="Vaccinia Virus protein VP39"/>
    <property type="match status" value="1"/>
</dbReference>
<comment type="caution">
    <text evidence="5">The sequence shown here is derived from an EMBL/GenBank/DDBJ whole genome shotgun (WGS) entry which is preliminary data.</text>
</comment>